<evidence type="ECO:0000256" key="1">
    <source>
        <dbReference type="ARBA" id="ARBA00010835"/>
    </source>
</evidence>
<evidence type="ECO:0000256" key="3">
    <source>
        <dbReference type="ARBA" id="ARBA00022917"/>
    </source>
</evidence>
<dbReference type="Pfam" id="PF00472">
    <property type="entry name" value="RF-1"/>
    <property type="match status" value="1"/>
</dbReference>
<dbReference type="Gene3D" id="6.10.140.1950">
    <property type="match status" value="1"/>
</dbReference>
<gene>
    <name evidence="6" type="ORF">PgNI_01586</name>
</gene>
<sequence length="438" mass="49116">MLRGPWLCRRLLRPSQWRTKLPIIKLTQRLASTDANGNIPPVLLLRARKLTEEHDQLHSELEANFDTVKAKRMGEVSRVADALKAWDAAQASIKELTGLSNSTDEEMRELAKDELETTNNELEALSDKIKIALTPKHPFADMPCLLEFRPGPGGMEGRLFTDALFKMYQSYCTFKGYRTKIVTYERVDGPPGADGETPLQEAILEVTNPGSYDIFRGEAGMHRVQRVPATERSGRIHTSAAAVWVLPSFPEEPGASDESAADVNDPNSDFYIDPTEVRVETMRARGAGGQHVNKTESAIRLTHMPTGTMVSMQDERSQQRNREAAWKVLRSRIAQKRREQREEMAQNLRSSVLSKDKITRGEKIRTYNYAQKRCTDHRSGLDIHNLPGVLIGGPELDRIIASVHEWQTAKDVRLLIAEEEEAAAAAAKDPGGNREVKK</sequence>
<dbReference type="GO" id="GO:0032543">
    <property type="term" value="P:mitochondrial translation"/>
    <property type="evidence" value="ECO:0007669"/>
    <property type="project" value="UniProtKB-ARBA"/>
</dbReference>
<comment type="similarity">
    <text evidence="1">Belongs to the prokaryotic/mitochondrial release factor family.</text>
</comment>
<dbReference type="AlphaFoldDB" id="A0A6P8BKU4"/>
<dbReference type="GO" id="GO:0003747">
    <property type="term" value="F:translation release factor activity"/>
    <property type="evidence" value="ECO:0007669"/>
    <property type="project" value="InterPro"/>
</dbReference>
<accession>A0A6P8BKU4</accession>
<dbReference type="InterPro" id="IPR045853">
    <property type="entry name" value="Pep_chain_release_fac_I_sf"/>
</dbReference>
<keyword evidence="2" id="KW-0488">Methylation</keyword>
<dbReference type="SMART" id="SM00937">
    <property type="entry name" value="PCRF"/>
    <property type="match status" value="1"/>
</dbReference>
<name>A0A6P8BKU4_PYRGI</name>
<dbReference type="Gene3D" id="3.30.160.20">
    <property type="match status" value="1"/>
</dbReference>
<keyword evidence="5" id="KW-1185">Reference proteome</keyword>
<protein>
    <recommendedName>
        <fullName evidence="4">Prokaryotic-type class I peptide chain release factors domain-containing protein</fullName>
    </recommendedName>
</protein>
<evidence type="ECO:0000256" key="2">
    <source>
        <dbReference type="ARBA" id="ARBA00022481"/>
    </source>
</evidence>
<dbReference type="PANTHER" id="PTHR43804">
    <property type="entry name" value="LD18447P"/>
    <property type="match status" value="1"/>
</dbReference>
<dbReference type="Proteomes" id="UP000515153">
    <property type="component" value="Unplaced"/>
</dbReference>
<evidence type="ECO:0000313" key="6">
    <source>
        <dbReference type="RefSeq" id="XP_030987707.1"/>
    </source>
</evidence>
<dbReference type="OrthoDB" id="2019491at2759"/>
<dbReference type="InterPro" id="IPR005139">
    <property type="entry name" value="PCRF"/>
</dbReference>
<dbReference type="GO" id="GO:0005739">
    <property type="term" value="C:mitochondrion"/>
    <property type="evidence" value="ECO:0007669"/>
    <property type="project" value="UniProtKB-ARBA"/>
</dbReference>
<proteinExistence type="inferred from homology"/>
<dbReference type="InterPro" id="IPR000352">
    <property type="entry name" value="Pep_chain_release_fac_I"/>
</dbReference>
<reference evidence="6" key="1">
    <citation type="journal article" date="2019" name="Mol. Biol. Evol.">
        <title>Blast fungal genomes show frequent chromosomal changes, gene gains and losses, and effector gene turnover.</title>
        <authorList>
            <person name="Gomez Luciano L.B."/>
            <person name="Jason Tsai I."/>
            <person name="Chuma I."/>
            <person name="Tosa Y."/>
            <person name="Chen Y.H."/>
            <person name="Li J.Y."/>
            <person name="Li M.Y."/>
            <person name="Jade Lu M.Y."/>
            <person name="Nakayashiki H."/>
            <person name="Li W.H."/>
        </authorList>
    </citation>
    <scope>NUCLEOTIDE SEQUENCE</scope>
    <source>
        <strain evidence="6">NI907</strain>
    </source>
</reference>
<feature type="domain" description="Prokaryotic-type class I peptide chain release factors" evidence="4">
    <location>
        <begin position="283"/>
        <end position="299"/>
    </location>
</feature>
<dbReference type="InterPro" id="IPR050057">
    <property type="entry name" value="Prokaryotic/Mito_RF"/>
</dbReference>
<reference evidence="6" key="2">
    <citation type="submission" date="2019-10" db="EMBL/GenBank/DDBJ databases">
        <authorList>
            <consortium name="NCBI Genome Project"/>
        </authorList>
    </citation>
    <scope>NUCLEOTIDE SEQUENCE</scope>
    <source>
        <strain evidence="6">NI907</strain>
    </source>
</reference>
<dbReference type="Pfam" id="PF03462">
    <property type="entry name" value="PCRF"/>
    <property type="match status" value="1"/>
</dbReference>
<dbReference type="Gene3D" id="3.30.70.1660">
    <property type="match status" value="1"/>
</dbReference>
<dbReference type="SUPFAM" id="SSF75620">
    <property type="entry name" value="Release factor"/>
    <property type="match status" value="1"/>
</dbReference>
<dbReference type="FunFam" id="3.30.160.20:FF:000070">
    <property type="entry name" value="Related to MRF1-peptide chain release factor, mitochondrial"/>
    <property type="match status" value="1"/>
</dbReference>
<evidence type="ECO:0000313" key="5">
    <source>
        <dbReference type="Proteomes" id="UP000515153"/>
    </source>
</evidence>
<reference evidence="6" key="3">
    <citation type="submission" date="2025-08" db="UniProtKB">
        <authorList>
            <consortium name="RefSeq"/>
        </authorList>
    </citation>
    <scope>IDENTIFICATION</scope>
    <source>
        <strain evidence="6">NI907</strain>
    </source>
</reference>
<keyword evidence="3" id="KW-0648">Protein biosynthesis</keyword>
<dbReference type="GeneID" id="41956571"/>
<dbReference type="PANTHER" id="PTHR43804:SF7">
    <property type="entry name" value="LD18447P"/>
    <property type="match status" value="1"/>
</dbReference>
<dbReference type="PROSITE" id="PS00745">
    <property type="entry name" value="RF_PROK_I"/>
    <property type="match status" value="1"/>
</dbReference>
<dbReference type="KEGG" id="pgri:PgNI_01586"/>
<organism evidence="5 6">
    <name type="scientific">Pyricularia grisea</name>
    <name type="common">Crabgrass-specific blast fungus</name>
    <name type="synonym">Magnaporthe grisea</name>
    <dbReference type="NCBI Taxonomy" id="148305"/>
    <lineage>
        <taxon>Eukaryota</taxon>
        <taxon>Fungi</taxon>
        <taxon>Dikarya</taxon>
        <taxon>Ascomycota</taxon>
        <taxon>Pezizomycotina</taxon>
        <taxon>Sordariomycetes</taxon>
        <taxon>Sordariomycetidae</taxon>
        <taxon>Magnaporthales</taxon>
        <taxon>Pyriculariaceae</taxon>
        <taxon>Pyricularia</taxon>
    </lineage>
</organism>
<dbReference type="RefSeq" id="XP_030987707.1">
    <property type="nucleotide sequence ID" value="XM_031121657.1"/>
</dbReference>
<evidence type="ECO:0000259" key="4">
    <source>
        <dbReference type="PROSITE" id="PS00745"/>
    </source>
</evidence>